<keyword evidence="2" id="KW-1185">Reference proteome</keyword>
<name>A0A9P9IHI4_9HYPO</name>
<reference evidence="1" key="1">
    <citation type="journal article" date="2021" name="Nat. Commun.">
        <title>Genetic determinants of endophytism in the Arabidopsis root mycobiome.</title>
        <authorList>
            <person name="Mesny F."/>
            <person name="Miyauchi S."/>
            <person name="Thiergart T."/>
            <person name="Pickel B."/>
            <person name="Atanasova L."/>
            <person name="Karlsson M."/>
            <person name="Huettel B."/>
            <person name="Barry K.W."/>
            <person name="Haridas S."/>
            <person name="Chen C."/>
            <person name="Bauer D."/>
            <person name="Andreopoulos W."/>
            <person name="Pangilinan J."/>
            <person name="LaButti K."/>
            <person name="Riley R."/>
            <person name="Lipzen A."/>
            <person name="Clum A."/>
            <person name="Drula E."/>
            <person name="Henrissat B."/>
            <person name="Kohler A."/>
            <person name="Grigoriev I.V."/>
            <person name="Martin F.M."/>
            <person name="Hacquard S."/>
        </authorList>
    </citation>
    <scope>NUCLEOTIDE SEQUENCE</scope>
    <source>
        <strain evidence="1">MPI-CAGE-AT-0021</strain>
    </source>
</reference>
<proteinExistence type="predicted"/>
<protein>
    <submittedName>
        <fullName evidence="1">Uncharacterized protein</fullName>
    </submittedName>
</protein>
<dbReference type="Proteomes" id="UP000717696">
    <property type="component" value="Unassembled WGS sequence"/>
</dbReference>
<evidence type="ECO:0000313" key="2">
    <source>
        <dbReference type="Proteomes" id="UP000717696"/>
    </source>
</evidence>
<dbReference type="EMBL" id="JAGMUU010000028">
    <property type="protein sequence ID" value="KAH7120302.1"/>
    <property type="molecule type" value="Genomic_DNA"/>
</dbReference>
<evidence type="ECO:0000313" key="1">
    <source>
        <dbReference type="EMBL" id="KAH7120302.1"/>
    </source>
</evidence>
<sequence>MGRVNCIMSALAILAAPRNWCKVGLLMAEFEYDQYEKCEIRLRMGGHSSLVLQSESNWTKTGIGNLLKVIF</sequence>
<dbReference type="AlphaFoldDB" id="A0A9P9IHI4"/>
<accession>A0A9P9IHI4</accession>
<comment type="caution">
    <text evidence="1">The sequence shown here is derived from an EMBL/GenBank/DDBJ whole genome shotgun (WGS) entry which is preliminary data.</text>
</comment>
<gene>
    <name evidence="1" type="ORF">B0J13DRAFT_162715</name>
</gene>
<organism evidence="1 2">
    <name type="scientific">Dactylonectria estremocensis</name>
    <dbReference type="NCBI Taxonomy" id="1079267"/>
    <lineage>
        <taxon>Eukaryota</taxon>
        <taxon>Fungi</taxon>
        <taxon>Dikarya</taxon>
        <taxon>Ascomycota</taxon>
        <taxon>Pezizomycotina</taxon>
        <taxon>Sordariomycetes</taxon>
        <taxon>Hypocreomycetidae</taxon>
        <taxon>Hypocreales</taxon>
        <taxon>Nectriaceae</taxon>
        <taxon>Dactylonectria</taxon>
    </lineage>
</organism>